<sequence>MMRILALLSLLAAVPAAPAPLTVRMGESWIFSVRNGEPVNARKVGNTATPAHNQIRVSLQPMMGTTMTVTNNSPHDYAYRATLVVDGRPAEAKSCAVPANGRLAIEHWPKPVSAVILSRFRAAPAGSLCP</sequence>
<name>A0A418Q019_9SPHN</name>
<proteinExistence type="predicted"/>
<evidence type="ECO:0000313" key="2">
    <source>
        <dbReference type="EMBL" id="RIX29284.1"/>
    </source>
</evidence>
<dbReference type="Proteomes" id="UP000285023">
    <property type="component" value="Unassembled WGS sequence"/>
</dbReference>
<keyword evidence="3" id="KW-1185">Reference proteome</keyword>
<evidence type="ECO:0000256" key="1">
    <source>
        <dbReference type="SAM" id="SignalP"/>
    </source>
</evidence>
<feature type="signal peptide" evidence="1">
    <location>
        <begin position="1"/>
        <end position="19"/>
    </location>
</feature>
<protein>
    <submittedName>
        <fullName evidence="2">Uncharacterized protein</fullName>
    </submittedName>
</protein>
<dbReference type="EMBL" id="QXTF01000002">
    <property type="protein sequence ID" value="RIX29284.1"/>
    <property type="molecule type" value="Genomic_DNA"/>
</dbReference>
<organism evidence="2 3">
    <name type="scientific">Sphingomonas edaphi</name>
    <dbReference type="NCBI Taxonomy" id="2315689"/>
    <lineage>
        <taxon>Bacteria</taxon>
        <taxon>Pseudomonadati</taxon>
        <taxon>Pseudomonadota</taxon>
        <taxon>Alphaproteobacteria</taxon>
        <taxon>Sphingomonadales</taxon>
        <taxon>Sphingomonadaceae</taxon>
        <taxon>Sphingomonas</taxon>
    </lineage>
</organism>
<gene>
    <name evidence="2" type="ORF">D3M59_08275</name>
</gene>
<dbReference type="OrthoDB" id="7204854at2"/>
<accession>A0A418Q019</accession>
<feature type="chain" id="PRO_5019503580" evidence="1">
    <location>
        <begin position="20"/>
        <end position="130"/>
    </location>
</feature>
<comment type="caution">
    <text evidence="2">The sequence shown here is derived from an EMBL/GenBank/DDBJ whole genome shotgun (WGS) entry which is preliminary data.</text>
</comment>
<evidence type="ECO:0000313" key="3">
    <source>
        <dbReference type="Proteomes" id="UP000285023"/>
    </source>
</evidence>
<keyword evidence="1" id="KW-0732">Signal</keyword>
<dbReference type="RefSeq" id="WP_119533173.1">
    <property type="nucleotide sequence ID" value="NZ_QXTF01000002.1"/>
</dbReference>
<reference evidence="2 3" key="1">
    <citation type="submission" date="2018-09" db="EMBL/GenBank/DDBJ databases">
        <title>Sphingomonas sp. DAC4.</title>
        <authorList>
            <person name="Seo T."/>
        </authorList>
    </citation>
    <scope>NUCLEOTIDE SEQUENCE [LARGE SCALE GENOMIC DNA]</scope>
    <source>
        <strain evidence="2 3">DAC4</strain>
    </source>
</reference>
<dbReference type="AlphaFoldDB" id="A0A418Q019"/>